<dbReference type="PROSITE" id="PS50206">
    <property type="entry name" value="RHODANESE_3"/>
    <property type="match status" value="1"/>
</dbReference>
<evidence type="ECO:0000256" key="1">
    <source>
        <dbReference type="SAM" id="SignalP"/>
    </source>
</evidence>
<feature type="chain" id="PRO_5019018673" evidence="1">
    <location>
        <begin position="17"/>
        <end position="115"/>
    </location>
</feature>
<dbReference type="InterPro" id="IPR050229">
    <property type="entry name" value="GlpE_sulfurtransferase"/>
</dbReference>
<dbReference type="Proteomes" id="UP000284416">
    <property type="component" value="Unassembled WGS sequence"/>
</dbReference>
<dbReference type="Pfam" id="PF00581">
    <property type="entry name" value="Rhodanese"/>
    <property type="match status" value="1"/>
</dbReference>
<organism evidence="3 4">
    <name type="scientific">Neobacillus notoginsengisoli</name>
    <dbReference type="NCBI Taxonomy" id="1578198"/>
    <lineage>
        <taxon>Bacteria</taxon>
        <taxon>Bacillati</taxon>
        <taxon>Bacillota</taxon>
        <taxon>Bacilli</taxon>
        <taxon>Bacillales</taxon>
        <taxon>Bacillaceae</taxon>
        <taxon>Neobacillus</taxon>
    </lineage>
</organism>
<dbReference type="SUPFAM" id="SSF52821">
    <property type="entry name" value="Rhodanese/Cell cycle control phosphatase"/>
    <property type="match status" value="1"/>
</dbReference>
<dbReference type="PANTHER" id="PTHR43031:SF17">
    <property type="entry name" value="SULFURTRANSFERASE YTWF-RELATED"/>
    <property type="match status" value="1"/>
</dbReference>
<dbReference type="InterPro" id="IPR036873">
    <property type="entry name" value="Rhodanese-like_dom_sf"/>
</dbReference>
<feature type="signal peptide" evidence="1">
    <location>
        <begin position="1"/>
        <end position="16"/>
    </location>
</feature>
<dbReference type="InterPro" id="IPR001763">
    <property type="entry name" value="Rhodanese-like_dom"/>
</dbReference>
<dbReference type="AlphaFoldDB" id="A0A417YVF3"/>
<dbReference type="PANTHER" id="PTHR43031">
    <property type="entry name" value="FAD-DEPENDENT OXIDOREDUCTASE"/>
    <property type="match status" value="1"/>
</dbReference>
<keyword evidence="1" id="KW-0732">Signal</keyword>
<accession>A0A417YVF3</accession>
<name>A0A417YVF3_9BACI</name>
<reference evidence="3 4" key="1">
    <citation type="journal article" date="2017" name="Int. J. Syst. Evol. Microbiol.">
        <title>Bacillus notoginsengisoli sp. nov., a novel bacterium isolated from the rhizosphere of Panax notoginseng.</title>
        <authorList>
            <person name="Zhang M.Y."/>
            <person name="Cheng J."/>
            <person name="Cai Y."/>
            <person name="Zhang T.Y."/>
            <person name="Wu Y.Y."/>
            <person name="Manikprabhu D."/>
            <person name="Li W.J."/>
            <person name="Zhang Y.X."/>
        </authorList>
    </citation>
    <scope>NUCLEOTIDE SEQUENCE [LARGE SCALE GENOMIC DNA]</scope>
    <source>
        <strain evidence="3 4">JCM 30743</strain>
    </source>
</reference>
<dbReference type="SMART" id="SM00450">
    <property type="entry name" value="RHOD"/>
    <property type="match status" value="1"/>
</dbReference>
<evidence type="ECO:0000313" key="3">
    <source>
        <dbReference type="EMBL" id="RHW41307.1"/>
    </source>
</evidence>
<protein>
    <submittedName>
        <fullName evidence="3">Rhodanese-like domain-containing protein</fullName>
    </submittedName>
</protein>
<gene>
    <name evidence="3" type="ORF">D1B31_09145</name>
</gene>
<dbReference type="OrthoDB" id="9800872at2"/>
<dbReference type="RefSeq" id="WP_118920681.1">
    <property type="nucleotide sequence ID" value="NZ_QWEG01000005.1"/>
</dbReference>
<evidence type="ECO:0000313" key="4">
    <source>
        <dbReference type="Proteomes" id="UP000284416"/>
    </source>
</evidence>
<dbReference type="EMBL" id="QWEG01000005">
    <property type="protein sequence ID" value="RHW41307.1"/>
    <property type="molecule type" value="Genomic_DNA"/>
</dbReference>
<comment type="caution">
    <text evidence="3">The sequence shown here is derived from an EMBL/GenBank/DDBJ whole genome shotgun (WGS) entry which is preliminary data.</text>
</comment>
<evidence type="ECO:0000259" key="2">
    <source>
        <dbReference type="PROSITE" id="PS50206"/>
    </source>
</evidence>
<proteinExistence type="predicted"/>
<dbReference type="Gene3D" id="3.40.250.10">
    <property type="entry name" value="Rhodanese-like domain"/>
    <property type="match status" value="1"/>
</dbReference>
<feature type="domain" description="Rhodanese" evidence="2">
    <location>
        <begin position="31"/>
        <end position="114"/>
    </location>
</feature>
<sequence length="115" mass="12566">MLIVLVFLLVSGCSSASYKTVSVDEAMKMIENGSVKVLDVRTPEEYNSGHIPGSKLIPLQVIDGLSEQLDKNQQYLIVCRSGNRSQQASELLTAKGYEVLNMAGGMNEWSGEVEQ</sequence>
<dbReference type="CDD" id="cd00158">
    <property type="entry name" value="RHOD"/>
    <property type="match status" value="1"/>
</dbReference>
<keyword evidence="4" id="KW-1185">Reference proteome</keyword>